<organism evidence="2 3">
    <name type="scientific">Antrihabitans cavernicola</name>
    <dbReference type="NCBI Taxonomy" id="2495913"/>
    <lineage>
        <taxon>Bacteria</taxon>
        <taxon>Bacillati</taxon>
        <taxon>Actinomycetota</taxon>
        <taxon>Actinomycetes</taxon>
        <taxon>Mycobacteriales</taxon>
        <taxon>Nocardiaceae</taxon>
        <taxon>Antrihabitans</taxon>
    </lineage>
</organism>
<dbReference type="GO" id="GO:0016020">
    <property type="term" value="C:membrane"/>
    <property type="evidence" value="ECO:0007669"/>
    <property type="project" value="InterPro"/>
</dbReference>
<keyword evidence="3" id="KW-1185">Reference proteome</keyword>
<evidence type="ECO:0000313" key="3">
    <source>
        <dbReference type="Proteomes" id="UP000322244"/>
    </source>
</evidence>
<comment type="caution">
    <text evidence="2">The sequence shown here is derived from an EMBL/GenBank/DDBJ whole genome shotgun (WGS) entry which is preliminary data.</text>
</comment>
<dbReference type="AlphaFoldDB" id="A0A5A7S0N7"/>
<sequence length="314" mass="31701">MISLRQHAISIAAIFLALALGVVLGSQTIASDLLSGLRDDKTNLQGNVDQLQNENNQMKGQLGAADGFDAANAGRIVKDALAQRTVVLFTTPDADPGDVDAVSRIIGMAGGSVTGKVSLTDAFLDSTNGDRLRTTINNVIPAGTQLRTGAVDQGSLAGDLLGAVLQLNAKSAEPQSSPEEMALALDTLRSGGFIGYDDNSVKPAQLAVVLTGDSSSAETGNRGSVIARFAGAMDARGAGTVLAGRPGSANGNGPIAVMRADAALSASTSSIDDIDREAGRITTALALQEQLNGTAGRYGTGPKASAVTVGATPS</sequence>
<keyword evidence="1" id="KW-0175">Coiled coil</keyword>
<protein>
    <submittedName>
        <fullName evidence="2">Copper transporter</fullName>
    </submittedName>
</protein>
<dbReference type="GO" id="GO:0055070">
    <property type="term" value="P:copper ion homeostasis"/>
    <property type="evidence" value="ECO:0007669"/>
    <property type="project" value="InterPro"/>
</dbReference>
<evidence type="ECO:0000313" key="2">
    <source>
        <dbReference type="EMBL" id="KAA0016183.1"/>
    </source>
</evidence>
<accession>A0A5A7S0N7</accession>
<dbReference type="Proteomes" id="UP000322244">
    <property type="component" value="Unassembled WGS sequence"/>
</dbReference>
<dbReference type="EMBL" id="VLNY01000030">
    <property type="protein sequence ID" value="KAA0016183.1"/>
    <property type="molecule type" value="Genomic_DNA"/>
</dbReference>
<evidence type="ECO:0000256" key="1">
    <source>
        <dbReference type="SAM" id="Coils"/>
    </source>
</evidence>
<name>A0A5A7S0N7_9NOCA</name>
<dbReference type="RefSeq" id="WP_149433300.1">
    <property type="nucleotide sequence ID" value="NZ_VLNY01000030.1"/>
</dbReference>
<reference evidence="2 3" key="1">
    <citation type="submission" date="2019-07" db="EMBL/GenBank/DDBJ databases">
        <title>Rhodococcus cavernicolus sp. nov., isolated from a cave.</title>
        <authorList>
            <person name="Lee S.D."/>
        </authorList>
    </citation>
    <scope>NUCLEOTIDE SEQUENCE [LARGE SCALE GENOMIC DNA]</scope>
    <source>
        <strain evidence="2 3">C1-24</strain>
    </source>
</reference>
<feature type="coiled-coil region" evidence="1">
    <location>
        <begin position="34"/>
        <end position="61"/>
    </location>
</feature>
<proteinExistence type="predicted"/>
<dbReference type="InterPro" id="IPR021522">
    <property type="entry name" value="MctB"/>
</dbReference>
<gene>
    <name evidence="2" type="ORF">FOY51_26660</name>
</gene>
<dbReference type="Pfam" id="PF11382">
    <property type="entry name" value="MctB"/>
    <property type="match status" value="1"/>
</dbReference>
<dbReference type="OrthoDB" id="4350157at2"/>